<keyword evidence="3" id="KW-1185">Reference proteome</keyword>
<dbReference type="Pfam" id="PF13472">
    <property type="entry name" value="Lipase_GDSL_2"/>
    <property type="match status" value="1"/>
</dbReference>
<dbReference type="EMBL" id="PEIK01000009">
    <property type="protein sequence ID" value="PIH03744.1"/>
    <property type="molecule type" value="Genomic_DNA"/>
</dbReference>
<comment type="caution">
    <text evidence="2">The sequence shown here is derived from an EMBL/GenBank/DDBJ whole genome shotgun (WGS) entry which is preliminary data.</text>
</comment>
<dbReference type="FunFam" id="3.40.50.1110:FF:000072">
    <property type="entry name" value="Lipase/acylhydrolase, GDSL family"/>
    <property type="match status" value="1"/>
</dbReference>
<feature type="domain" description="SGNH hydrolase-type esterase" evidence="1">
    <location>
        <begin position="10"/>
        <end position="175"/>
    </location>
</feature>
<dbReference type="Proteomes" id="UP000231322">
    <property type="component" value="Unassembled WGS sequence"/>
</dbReference>
<sequence>MKNNDFNIVFLGGSITEGTGATAKDKAYVHIVGEYFKNLYEDKKVNIYNAGIGGTGSRFGIFRLERDVICHNPDLVFFEFSVNDRIENPFDASITTEGVVKKLLSLKNPPKIIFLITPSEMADACSSLHKKIAYYYDIPVIDIQDYVFKAIGQDKYTWSHISIDNLHPNDVGHKIYGEYIIKSIDKNKDFYLKKNNFKEKSLMGYEFKNPQIESYEKAIFYGHWREENMNMPKRIELSAVSDVAEDYLEFNFKGKYISALAIVGRECGIAEINLDGASAILDLYSDTDNYCIPILNLKDLKDTKHKLIIKVSENKNPKSKGNKISIGSFLVENM</sequence>
<dbReference type="CDD" id="cd00229">
    <property type="entry name" value="SGNH_hydrolase"/>
    <property type="match status" value="1"/>
</dbReference>
<dbReference type="Gene3D" id="2.60.120.260">
    <property type="entry name" value="Galactose-binding domain-like"/>
    <property type="match status" value="1"/>
</dbReference>
<dbReference type="PANTHER" id="PTHR34407:SF1">
    <property type="entry name" value="SGNH HYDROLASE-TYPE ESTERASE DOMAIN-CONTAINING PROTEIN"/>
    <property type="match status" value="1"/>
</dbReference>
<dbReference type="InterPro" id="IPR013830">
    <property type="entry name" value="SGNH_hydro"/>
</dbReference>
<dbReference type="InterPro" id="IPR036514">
    <property type="entry name" value="SGNH_hydro_sf"/>
</dbReference>
<protein>
    <submittedName>
        <fullName evidence="2">Lipase</fullName>
    </submittedName>
</protein>
<accession>A0A2G7HFE1</accession>
<evidence type="ECO:0000259" key="1">
    <source>
        <dbReference type="Pfam" id="PF13472"/>
    </source>
</evidence>
<dbReference type="AlphaFoldDB" id="A0A2G7HFE1"/>
<reference evidence="2 3" key="1">
    <citation type="submission" date="2017-10" db="EMBL/GenBank/DDBJ databases">
        <title>Reclassification of Eubacterium combesii and discrepancies in the nomenclature of botulinum neurotoxin producing clostridia. Request for an Opinion.</title>
        <authorList>
            <person name="Dobritsa A.P."/>
            <person name="Kutumbaka K.K."/>
            <person name="Samadpour M."/>
        </authorList>
    </citation>
    <scope>NUCLEOTIDE SEQUENCE [LARGE SCALE GENOMIC DNA]</scope>
    <source>
        <strain evidence="2 3">DSM 20696</strain>
    </source>
</reference>
<dbReference type="PANTHER" id="PTHR34407">
    <property type="entry name" value="EXPRESSED PROTEIN"/>
    <property type="match status" value="1"/>
</dbReference>
<evidence type="ECO:0000313" key="2">
    <source>
        <dbReference type="EMBL" id="PIH03744.1"/>
    </source>
</evidence>
<dbReference type="RefSeq" id="WP_099839614.1">
    <property type="nucleotide sequence ID" value="NZ_PEIK01000009.1"/>
</dbReference>
<organism evidence="2 3">
    <name type="scientific">Clostridium combesii</name>
    <dbReference type="NCBI Taxonomy" id="39481"/>
    <lineage>
        <taxon>Bacteria</taxon>
        <taxon>Bacillati</taxon>
        <taxon>Bacillota</taxon>
        <taxon>Clostridia</taxon>
        <taxon>Eubacteriales</taxon>
        <taxon>Clostridiaceae</taxon>
        <taxon>Clostridium</taxon>
    </lineage>
</organism>
<evidence type="ECO:0000313" key="3">
    <source>
        <dbReference type="Proteomes" id="UP000231322"/>
    </source>
</evidence>
<proteinExistence type="predicted"/>
<dbReference type="Gene3D" id="3.40.50.1110">
    <property type="entry name" value="SGNH hydrolase"/>
    <property type="match status" value="1"/>
</dbReference>
<name>A0A2G7HFE1_9CLOT</name>
<dbReference type="SUPFAM" id="SSF52266">
    <property type="entry name" value="SGNH hydrolase"/>
    <property type="match status" value="1"/>
</dbReference>
<gene>
    <name evidence="2" type="ORF">CS538_12175</name>
</gene>